<keyword evidence="2" id="KW-1185">Reference proteome</keyword>
<evidence type="ECO:0000313" key="1">
    <source>
        <dbReference type="EMBL" id="BCS96654.1"/>
    </source>
</evidence>
<dbReference type="RefSeq" id="WP_236892949.1">
    <property type="nucleotide sequence ID" value="NZ_AP024488.1"/>
</dbReference>
<accession>A0ABM7PHN7</accession>
<name>A0ABM7PHN7_9BACT</name>
<organism evidence="1 2">
    <name type="scientific">Desulfoluna limicola</name>
    <dbReference type="NCBI Taxonomy" id="2810562"/>
    <lineage>
        <taxon>Bacteria</taxon>
        <taxon>Pseudomonadati</taxon>
        <taxon>Thermodesulfobacteriota</taxon>
        <taxon>Desulfobacteria</taxon>
        <taxon>Desulfobacterales</taxon>
        <taxon>Desulfolunaceae</taxon>
        <taxon>Desulfoluna</taxon>
    </lineage>
</organism>
<dbReference type="Proteomes" id="UP001320148">
    <property type="component" value="Chromosome"/>
</dbReference>
<protein>
    <submittedName>
        <fullName evidence="1">Phage protein</fullName>
    </submittedName>
</protein>
<sequence>MSALFLYSEHVTLREKKSNKSKCQVEVVDNEGIPELRIGPIGEAHKGQTIQFEVGEQFQEFVKSVNDLYNRISPSN</sequence>
<proteinExistence type="predicted"/>
<reference evidence="1 2" key="1">
    <citation type="submission" date="2021-02" db="EMBL/GenBank/DDBJ databases">
        <title>Complete genome of Desulfoluna sp. strain ASN36.</title>
        <authorList>
            <person name="Takahashi A."/>
            <person name="Kojima H."/>
            <person name="Fukui M."/>
        </authorList>
    </citation>
    <scope>NUCLEOTIDE SEQUENCE [LARGE SCALE GENOMIC DNA]</scope>
    <source>
        <strain evidence="1 2">ASN36</strain>
    </source>
</reference>
<evidence type="ECO:0000313" key="2">
    <source>
        <dbReference type="Proteomes" id="UP001320148"/>
    </source>
</evidence>
<dbReference type="EMBL" id="AP024488">
    <property type="protein sequence ID" value="BCS96654.1"/>
    <property type="molecule type" value="Genomic_DNA"/>
</dbReference>
<gene>
    <name evidence="1" type="ORF">DSLASN_22860</name>
</gene>